<dbReference type="RefSeq" id="WP_233390638.1">
    <property type="nucleotide sequence ID" value="NZ_JAJTWT010000002.1"/>
</dbReference>
<keyword evidence="3" id="KW-1185">Reference proteome</keyword>
<name>A0ABS8XDA9_9BURK</name>
<comment type="caution">
    <text evidence="2">The sequence shown here is derived from an EMBL/GenBank/DDBJ whole genome shotgun (WGS) entry which is preliminary data.</text>
</comment>
<gene>
    <name evidence="2" type="ORF">LXT12_06660</name>
</gene>
<reference evidence="2 3" key="1">
    <citation type="submission" date="2021-12" db="EMBL/GenBank/DDBJ databases">
        <title>Genome seq of p7.</title>
        <authorList>
            <person name="Seo T."/>
        </authorList>
    </citation>
    <scope>NUCLEOTIDE SEQUENCE [LARGE SCALE GENOMIC DNA]</scope>
    <source>
        <strain evidence="2 3">P7</strain>
    </source>
</reference>
<evidence type="ECO:0000313" key="3">
    <source>
        <dbReference type="Proteomes" id="UP001201463"/>
    </source>
</evidence>
<evidence type="ECO:0000313" key="2">
    <source>
        <dbReference type="EMBL" id="MCE4536928.1"/>
    </source>
</evidence>
<proteinExistence type="predicted"/>
<accession>A0ABS8XDA9</accession>
<dbReference type="EMBL" id="JAJTWT010000002">
    <property type="protein sequence ID" value="MCE4536928.1"/>
    <property type="molecule type" value="Genomic_DNA"/>
</dbReference>
<dbReference type="Proteomes" id="UP001201463">
    <property type="component" value="Unassembled WGS sequence"/>
</dbReference>
<protein>
    <submittedName>
        <fullName evidence="2">Uncharacterized protein</fullName>
    </submittedName>
</protein>
<organism evidence="2 3">
    <name type="scientific">Pelomonas caseinilytica</name>
    <dbReference type="NCBI Taxonomy" id="2906763"/>
    <lineage>
        <taxon>Bacteria</taxon>
        <taxon>Pseudomonadati</taxon>
        <taxon>Pseudomonadota</taxon>
        <taxon>Betaproteobacteria</taxon>
        <taxon>Burkholderiales</taxon>
        <taxon>Sphaerotilaceae</taxon>
        <taxon>Roseateles</taxon>
    </lineage>
</organism>
<evidence type="ECO:0000256" key="1">
    <source>
        <dbReference type="SAM" id="MobiDB-lite"/>
    </source>
</evidence>
<feature type="region of interest" description="Disordered" evidence="1">
    <location>
        <begin position="300"/>
        <end position="321"/>
    </location>
</feature>
<sequence>MSEGAGNVTRKALAFLRGRLQEKELGTNPEFHQVAKKKAFGPEVAEVATWCQTHQDPKHQPRTLKEAVAFVKAHGHRAETLRAWLVKTGQAELDTLSPSELARILGQLTARDVDLVAQKSLEPAARAYAEACRVLEEQVHKARFAEADAARHLADQQAAWLKGLEKALTHSEVDPAVAKAFMEKKSKLLPDLFKRGHGKDVVAAAQAIKPRLTRYLAMASQSPGSVMKMAVDAKMLDLVNQMRLQRLNLADEILEQLQKWIAAKEKHNAELKHQSEKLPIGRQLKAQLTADRDRWKGLVLQPPQPAHKPAKGTPGVDMVNF</sequence>